<dbReference type="EMBL" id="GBRH01245784">
    <property type="protein sequence ID" value="JAD52111.1"/>
    <property type="molecule type" value="Transcribed_RNA"/>
</dbReference>
<dbReference type="AlphaFoldDB" id="A0A0A9ALY4"/>
<organism evidence="2">
    <name type="scientific">Arundo donax</name>
    <name type="common">Giant reed</name>
    <name type="synonym">Donax arundinaceus</name>
    <dbReference type="NCBI Taxonomy" id="35708"/>
    <lineage>
        <taxon>Eukaryota</taxon>
        <taxon>Viridiplantae</taxon>
        <taxon>Streptophyta</taxon>
        <taxon>Embryophyta</taxon>
        <taxon>Tracheophyta</taxon>
        <taxon>Spermatophyta</taxon>
        <taxon>Magnoliopsida</taxon>
        <taxon>Liliopsida</taxon>
        <taxon>Poales</taxon>
        <taxon>Poaceae</taxon>
        <taxon>PACMAD clade</taxon>
        <taxon>Arundinoideae</taxon>
        <taxon>Arundineae</taxon>
        <taxon>Arundo</taxon>
    </lineage>
</organism>
<sequence>MGVNFEDDAGAYYKPDLSADPQTDSLTLPIPTLSSSSDPRRSSPPGSTVMRNSVSQPPNGQVHPVSGSTVATLP</sequence>
<accession>A0A0A9ALY4</accession>
<proteinExistence type="predicted"/>
<protein>
    <submittedName>
        <fullName evidence="2">Uncharacterized protein</fullName>
    </submittedName>
</protein>
<name>A0A0A9ALY4_ARUDO</name>
<evidence type="ECO:0000256" key="1">
    <source>
        <dbReference type="SAM" id="MobiDB-lite"/>
    </source>
</evidence>
<feature type="region of interest" description="Disordered" evidence="1">
    <location>
        <begin position="1"/>
        <end position="74"/>
    </location>
</feature>
<feature type="compositionally biased region" description="Polar residues" evidence="1">
    <location>
        <begin position="49"/>
        <end position="59"/>
    </location>
</feature>
<evidence type="ECO:0000313" key="2">
    <source>
        <dbReference type="EMBL" id="JAD52111.1"/>
    </source>
</evidence>
<reference evidence="2" key="2">
    <citation type="journal article" date="2015" name="Data Brief">
        <title>Shoot transcriptome of the giant reed, Arundo donax.</title>
        <authorList>
            <person name="Barrero R.A."/>
            <person name="Guerrero F.D."/>
            <person name="Moolhuijzen P."/>
            <person name="Goolsby J.A."/>
            <person name="Tidwell J."/>
            <person name="Bellgard S.E."/>
            <person name="Bellgard M.I."/>
        </authorList>
    </citation>
    <scope>NUCLEOTIDE SEQUENCE</scope>
    <source>
        <tissue evidence="2">Shoot tissue taken approximately 20 cm above the soil surface</tissue>
    </source>
</reference>
<feature type="compositionally biased region" description="Low complexity" evidence="1">
    <location>
        <begin position="23"/>
        <end position="47"/>
    </location>
</feature>
<reference evidence="2" key="1">
    <citation type="submission" date="2014-09" db="EMBL/GenBank/DDBJ databases">
        <authorList>
            <person name="Magalhaes I.L.F."/>
            <person name="Oliveira U."/>
            <person name="Santos F.R."/>
            <person name="Vidigal T.H.D.A."/>
            <person name="Brescovit A.D."/>
            <person name="Santos A.J."/>
        </authorList>
    </citation>
    <scope>NUCLEOTIDE SEQUENCE</scope>
    <source>
        <tissue evidence="2">Shoot tissue taken approximately 20 cm above the soil surface</tissue>
    </source>
</reference>